<protein>
    <submittedName>
        <fullName evidence="4">Thyroid hormone receptor associated protein 3b</fullName>
    </submittedName>
</protein>
<reference evidence="4" key="2">
    <citation type="submission" date="2025-08" db="UniProtKB">
        <authorList>
            <consortium name="Ensembl"/>
        </authorList>
    </citation>
    <scope>IDENTIFICATION</scope>
</reference>
<proteinExistence type="inferred from homology"/>
<organism evidence="4 5">
    <name type="scientific">Scleropages formosus</name>
    <name type="common">Asian bonytongue</name>
    <name type="synonym">Osteoglossum formosum</name>
    <dbReference type="NCBI Taxonomy" id="113540"/>
    <lineage>
        <taxon>Eukaryota</taxon>
        <taxon>Metazoa</taxon>
        <taxon>Chordata</taxon>
        <taxon>Craniata</taxon>
        <taxon>Vertebrata</taxon>
        <taxon>Euteleostomi</taxon>
        <taxon>Actinopterygii</taxon>
        <taxon>Neopterygii</taxon>
        <taxon>Teleostei</taxon>
        <taxon>Osteoglossocephala</taxon>
        <taxon>Osteoglossomorpha</taxon>
        <taxon>Osteoglossiformes</taxon>
        <taxon>Osteoglossidae</taxon>
        <taxon>Scleropages</taxon>
    </lineage>
</organism>
<keyword evidence="3" id="KW-0472">Membrane</keyword>
<dbReference type="GO" id="GO:0003712">
    <property type="term" value="F:transcription coregulator activity"/>
    <property type="evidence" value="ECO:0007669"/>
    <property type="project" value="TreeGrafter"/>
</dbReference>
<accession>A0A8C9QTA9</accession>
<evidence type="ECO:0000256" key="1">
    <source>
        <dbReference type="ARBA" id="ARBA00006481"/>
    </source>
</evidence>
<dbReference type="OrthoDB" id="9948513at2759"/>
<keyword evidence="5" id="KW-1185">Reference proteome</keyword>
<feature type="compositionally biased region" description="Low complexity" evidence="2">
    <location>
        <begin position="170"/>
        <end position="192"/>
    </location>
</feature>
<reference evidence="4 5" key="1">
    <citation type="submission" date="2019-04" db="EMBL/GenBank/DDBJ databases">
        <authorList>
            <consortium name="Wellcome Sanger Institute Data Sharing"/>
        </authorList>
    </citation>
    <scope>NUCLEOTIDE SEQUENCE [LARGE SCALE GENOMIC DNA]</scope>
</reference>
<evidence type="ECO:0000313" key="4">
    <source>
        <dbReference type="Ensembl" id="ENSSFOP00015003906.2"/>
    </source>
</evidence>
<dbReference type="InterPro" id="IPR029199">
    <property type="entry name" value="THRAP3_BCLAF1"/>
</dbReference>
<feature type="compositionally biased region" description="Basic residues" evidence="2">
    <location>
        <begin position="143"/>
        <end position="169"/>
    </location>
</feature>
<dbReference type="GO" id="GO:0016592">
    <property type="term" value="C:mediator complex"/>
    <property type="evidence" value="ECO:0007669"/>
    <property type="project" value="TreeGrafter"/>
</dbReference>
<feature type="region of interest" description="Disordered" evidence="2">
    <location>
        <begin position="307"/>
        <end position="367"/>
    </location>
</feature>
<feature type="region of interest" description="Disordered" evidence="2">
    <location>
        <begin position="127"/>
        <end position="213"/>
    </location>
</feature>
<feature type="region of interest" description="Disordered" evidence="2">
    <location>
        <begin position="429"/>
        <end position="451"/>
    </location>
</feature>
<gene>
    <name evidence="4" type="primary">LOC108932006</name>
</gene>
<keyword evidence="3" id="KW-1133">Transmembrane helix</keyword>
<feature type="compositionally biased region" description="Acidic residues" evidence="2">
    <location>
        <begin position="804"/>
        <end position="814"/>
    </location>
</feature>
<evidence type="ECO:0000313" key="5">
    <source>
        <dbReference type="Proteomes" id="UP000694397"/>
    </source>
</evidence>
<dbReference type="PANTHER" id="PTHR15268:SF16">
    <property type="entry name" value="THYROID HORMONE RECEPTOR-ASSOCIATED PROTEIN 3"/>
    <property type="match status" value="1"/>
</dbReference>
<dbReference type="GO" id="GO:0045944">
    <property type="term" value="P:positive regulation of transcription by RNA polymerase II"/>
    <property type="evidence" value="ECO:0007669"/>
    <property type="project" value="TreeGrafter"/>
</dbReference>
<dbReference type="Proteomes" id="UP000694397">
    <property type="component" value="Chromosome 23"/>
</dbReference>
<dbReference type="AlphaFoldDB" id="A0A8C9QTA9"/>
<feature type="compositionally biased region" description="Basic residues" evidence="2">
    <location>
        <begin position="193"/>
        <end position="207"/>
    </location>
</feature>
<feature type="region of interest" description="Disordered" evidence="2">
    <location>
        <begin position="804"/>
        <end position="824"/>
    </location>
</feature>
<name>A0A8C9QTA9_SCLFO</name>
<keyword evidence="3" id="KW-0812">Transmembrane</keyword>
<feature type="transmembrane region" description="Helical" evidence="3">
    <location>
        <begin position="7"/>
        <end position="30"/>
    </location>
</feature>
<dbReference type="Ensembl" id="ENSSFOT00015003970.2">
    <property type="protein sequence ID" value="ENSSFOP00015003906.2"/>
    <property type="gene ID" value="ENSSFOG00015002576.2"/>
</dbReference>
<evidence type="ECO:0000256" key="2">
    <source>
        <dbReference type="SAM" id="MobiDB-lite"/>
    </source>
</evidence>
<comment type="similarity">
    <text evidence="1">Belongs to the BCLAF1/THRAP3 family.</text>
</comment>
<reference evidence="4" key="3">
    <citation type="submission" date="2025-09" db="UniProtKB">
        <authorList>
            <consortium name="Ensembl"/>
        </authorList>
    </citation>
    <scope>IDENTIFICATION</scope>
</reference>
<dbReference type="GO" id="GO:0003677">
    <property type="term" value="F:DNA binding"/>
    <property type="evidence" value="ECO:0007669"/>
    <property type="project" value="TreeGrafter"/>
</dbReference>
<evidence type="ECO:0000256" key="3">
    <source>
        <dbReference type="SAM" id="Phobius"/>
    </source>
</evidence>
<dbReference type="Pfam" id="PF15440">
    <property type="entry name" value="THRAP3_BCLAF1"/>
    <property type="match status" value="1"/>
</dbReference>
<dbReference type="PANTHER" id="PTHR15268">
    <property type="entry name" value="THRAP3/BCLAF1"/>
    <property type="match status" value="1"/>
</dbReference>
<dbReference type="GeneTree" id="ENSGT00950000183163"/>
<sequence>MWTVTFLFCWTSQSTSVVVMVSLFFFFFFFTLTDLSLTLETDKFLTLLLFSPSSRSRSQSRSRSASYGCDRNYGKEYQNNRGFRGYSRGYRRPYYYRGRGFFPRGRYQRGVGGYGCGAYRRNSWQDYQGRQQPAGEKEFCSPRRAHSRSRTPKKRSGSQHSRSQSHHSNHSSSGLSPHSLSSSSHYSSPKYCGKGKKERKSKGKRMSRTSCVHSPQLRSAVVIGQGVPASPHVGLSPSAAMGSSAAPWKSISPMVPGKSPPEAAPAGTFSGFGFFSKDSLKAREKSTISPAFHKFLVEHQKKEGPEWVRSLNPFDGDREQGAAKPTDLTRSGRKAEKEPGRKEHKQLCSPPQGMKEPGEQKGNTPPIVGRLMAETLGRWEPSNPAAVDIPSPDDEAGGNLEKEVHYSRKQERTTPATSRERAVVGKDSFPEWLPRGSRKEKPVDSPPRGRPPVWNWKEEAFRHEGSPFCANTVAKERRLCQELVHHKPKEQEFRSIFQHIKAAQFWRSPSEVFTQHVVAIVHHVKARHFSPSELTLHDRFSLYLRQAVESDMKVWKSPKIHRRINVSPSIFKRHSQVFEETRSYKDVNYKATQVKHLKLEEKLRDVLKLSCRRHVALLLFCLSRKSKKQRSQSSSCSAEHHLRDSTSGVETFSKVHVALHDHDAVESSQDHRGFVSLLCVMAAGSFTKLSGPLWLSFCAYQDVSFGMKSRGWSMGSYSRNHTDNEPPDTVVGKCPPAVEWDSEYIPKSKKYHLCDDGVMDEEWLEHGPHGQGQFTQVPNSFLYHKSNGNPKWAPDNLQVTMEEGELQEDGELEPPEGGIVAPKH</sequence>